<keyword evidence="3" id="KW-1185">Reference proteome</keyword>
<proteinExistence type="predicted"/>
<dbReference type="OrthoDB" id="2354159at2"/>
<protein>
    <submittedName>
        <fullName evidence="2">PilZ domain protein</fullName>
    </submittedName>
</protein>
<dbReference type="AlphaFoldDB" id="A0A098EIV2"/>
<evidence type="ECO:0000313" key="3">
    <source>
        <dbReference type="Proteomes" id="UP000043699"/>
    </source>
</evidence>
<dbReference type="InterPro" id="IPR009875">
    <property type="entry name" value="PilZ_domain"/>
</dbReference>
<accession>A0A098EIV2</accession>
<reference evidence="2 3" key="1">
    <citation type="submission" date="2014-09" db="EMBL/GenBank/DDBJ databases">
        <authorList>
            <person name="Urmite Genomes Urmite Genomes"/>
        </authorList>
    </citation>
    <scope>NUCLEOTIDE SEQUENCE [LARGE SCALE GENOMIC DNA]</scope>
    <source>
        <strain evidence="2 3">ES2</strain>
    </source>
</reference>
<dbReference type="Proteomes" id="UP000043699">
    <property type="component" value="Unassembled WGS sequence"/>
</dbReference>
<dbReference type="STRING" id="1499687.BN1080_01141"/>
<dbReference type="GO" id="GO:0035438">
    <property type="term" value="F:cyclic-di-GMP binding"/>
    <property type="evidence" value="ECO:0007669"/>
    <property type="project" value="InterPro"/>
</dbReference>
<dbReference type="RefSeq" id="WP_052650936.1">
    <property type="nucleotide sequence ID" value="NZ_CCXS01000001.1"/>
</dbReference>
<evidence type="ECO:0000313" key="2">
    <source>
        <dbReference type="EMBL" id="CEG22219.1"/>
    </source>
</evidence>
<organism evidence="2 3">
    <name type="scientific">Planococcus massiliensis</name>
    <dbReference type="NCBI Taxonomy" id="1499687"/>
    <lineage>
        <taxon>Bacteria</taxon>
        <taxon>Bacillati</taxon>
        <taxon>Bacillota</taxon>
        <taxon>Bacilli</taxon>
        <taxon>Bacillales</taxon>
        <taxon>Caryophanaceae</taxon>
        <taxon>Planococcus</taxon>
    </lineage>
</organism>
<dbReference type="Pfam" id="PF07238">
    <property type="entry name" value="PilZ"/>
    <property type="match status" value="1"/>
</dbReference>
<gene>
    <name evidence="2" type="ORF">BN1080_01141</name>
</gene>
<sequence>MFYNRQEHYRYAFGHPQELLIRSNEPSGTSLHYGLLLDVSPRGGKFFLEKELEKIKEEIDVEFTLNHEKLHLKAILLWKESTTEGWMYGMEFHKDPVKEMLINNELKAYLEFE</sequence>
<dbReference type="EMBL" id="CCXS01000001">
    <property type="protein sequence ID" value="CEG22219.1"/>
    <property type="molecule type" value="Genomic_DNA"/>
</dbReference>
<name>A0A098EIV2_9BACL</name>
<evidence type="ECO:0000259" key="1">
    <source>
        <dbReference type="Pfam" id="PF07238"/>
    </source>
</evidence>
<feature type="domain" description="PilZ" evidence="1">
    <location>
        <begin position="5"/>
        <end position="110"/>
    </location>
</feature>